<keyword evidence="4" id="KW-0067">ATP-binding</keyword>
<dbReference type="Pfam" id="PF00781">
    <property type="entry name" value="DAGK_cat"/>
    <property type="match status" value="1"/>
</dbReference>
<dbReference type="Proteomes" id="UP000050973">
    <property type="component" value="Unassembled WGS sequence"/>
</dbReference>
<organism evidence="6 7">
    <name type="scientific">Limosilactobacillus oris DSM 4864</name>
    <dbReference type="NCBI Taxonomy" id="1423779"/>
    <lineage>
        <taxon>Bacteria</taxon>
        <taxon>Bacillati</taxon>
        <taxon>Bacillota</taxon>
        <taxon>Bacilli</taxon>
        <taxon>Lactobacillales</taxon>
        <taxon>Lactobacillaceae</taxon>
        <taxon>Limosilactobacillus</taxon>
    </lineage>
</organism>
<dbReference type="InterPro" id="IPR016064">
    <property type="entry name" value="NAD/diacylglycerol_kinase_sf"/>
</dbReference>
<evidence type="ECO:0000256" key="3">
    <source>
        <dbReference type="ARBA" id="ARBA00022741"/>
    </source>
</evidence>
<dbReference type="GO" id="GO:0005524">
    <property type="term" value="F:ATP binding"/>
    <property type="evidence" value="ECO:0007669"/>
    <property type="project" value="UniProtKB-KW"/>
</dbReference>
<dbReference type="PANTHER" id="PTHR12358:SF106">
    <property type="entry name" value="LIPID KINASE YEGS"/>
    <property type="match status" value="1"/>
</dbReference>
<evidence type="ECO:0000256" key="1">
    <source>
        <dbReference type="ARBA" id="ARBA00001946"/>
    </source>
</evidence>
<dbReference type="EMBL" id="AZGE01000039">
    <property type="protein sequence ID" value="KRM14123.1"/>
    <property type="molecule type" value="Genomic_DNA"/>
</dbReference>
<evidence type="ECO:0000259" key="5">
    <source>
        <dbReference type="PROSITE" id="PS50146"/>
    </source>
</evidence>
<proteinExistence type="inferred from homology"/>
<evidence type="ECO:0000313" key="7">
    <source>
        <dbReference type="Proteomes" id="UP000050973"/>
    </source>
</evidence>
<keyword evidence="6" id="KW-0808">Transferase</keyword>
<protein>
    <submittedName>
        <fullName evidence="6">Diacylglycerol kinase</fullName>
    </submittedName>
</protein>
<dbReference type="RefSeq" id="WP_056984840.1">
    <property type="nucleotide sequence ID" value="NZ_AZGE01000039.1"/>
</dbReference>
<dbReference type="PANTHER" id="PTHR12358">
    <property type="entry name" value="SPHINGOSINE KINASE"/>
    <property type="match status" value="1"/>
</dbReference>
<evidence type="ECO:0000313" key="6">
    <source>
        <dbReference type="EMBL" id="KRM14123.1"/>
    </source>
</evidence>
<sequence length="311" mass="34654">MHYSIILNPTAGNGNGSRVWPGIQQQLVENQVDFSMQATKDETSAAYFARRLATARHATETTVLVIGGDGTLHDVLNSLIANTPAHAQQLPLAYIPVSKLSRFARAYGISLDPAGALQQVLAAEASEQVHIGHYHDAIKDNDGYFLNSIGIGFDAALLNQRNQASKRQKFRWSRLAFFSRATAILYNQQPFQLMLNGTTGRLLSPKAYIAMVANHPFTDSRIQLTTTGGLHENNLDLIVAERRGWPLTLWQLHQFYRGRLASSRWAIHQSGTNFHLTTTSLEFCQVDGEPMGNRFLDMTITSTSYPFLQQH</sequence>
<dbReference type="SMART" id="SM00046">
    <property type="entry name" value="DAGKc"/>
    <property type="match status" value="1"/>
</dbReference>
<dbReference type="PATRIC" id="fig|1423779.3.peg.1412"/>
<dbReference type="GO" id="GO:0004143">
    <property type="term" value="F:ATP-dependent diacylglycerol kinase activity"/>
    <property type="evidence" value="ECO:0007669"/>
    <property type="project" value="TreeGrafter"/>
</dbReference>
<evidence type="ECO:0000256" key="4">
    <source>
        <dbReference type="ARBA" id="ARBA00022840"/>
    </source>
</evidence>
<reference evidence="6 7" key="1">
    <citation type="journal article" date="2015" name="Genome Announc.">
        <title>Expanding the biotechnology potential of lactobacilli through comparative genomics of 213 strains and associated genera.</title>
        <authorList>
            <person name="Sun Z."/>
            <person name="Harris H.M."/>
            <person name="McCann A."/>
            <person name="Guo C."/>
            <person name="Argimon S."/>
            <person name="Zhang W."/>
            <person name="Yang X."/>
            <person name="Jeffery I.B."/>
            <person name="Cooney J.C."/>
            <person name="Kagawa T.F."/>
            <person name="Liu W."/>
            <person name="Song Y."/>
            <person name="Salvetti E."/>
            <person name="Wrobel A."/>
            <person name="Rasinkangas P."/>
            <person name="Parkhill J."/>
            <person name="Rea M.C."/>
            <person name="O'Sullivan O."/>
            <person name="Ritari J."/>
            <person name="Douillard F.P."/>
            <person name="Paul Ross R."/>
            <person name="Yang R."/>
            <person name="Briner A.E."/>
            <person name="Felis G.E."/>
            <person name="de Vos W.M."/>
            <person name="Barrangou R."/>
            <person name="Klaenhammer T.R."/>
            <person name="Caufield P.W."/>
            <person name="Cui Y."/>
            <person name="Zhang H."/>
            <person name="O'Toole P.W."/>
        </authorList>
    </citation>
    <scope>NUCLEOTIDE SEQUENCE [LARGE SCALE GENOMIC DNA]</scope>
    <source>
        <strain evidence="6 7">DSM 4864</strain>
    </source>
</reference>
<keyword evidence="6" id="KW-0418">Kinase</keyword>
<dbReference type="InterPro" id="IPR017438">
    <property type="entry name" value="ATP-NAD_kinase_N"/>
</dbReference>
<accession>A0A0R1WES7</accession>
<dbReference type="Gene3D" id="3.40.50.10330">
    <property type="entry name" value="Probable inorganic polyphosphate/atp-NAD kinase, domain 1"/>
    <property type="match status" value="1"/>
</dbReference>
<feature type="domain" description="DAGKc" evidence="5">
    <location>
        <begin position="1"/>
        <end position="138"/>
    </location>
</feature>
<dbReference type="InterPro" id="IPR001206">
    <property type="entry name" value="Diacylglycerol_kinase_cat_dom"/>
</dbReference>
<comment type="similarity">
    <text evidence="2">Belongs to the diacylglycerol/lipid kinase family.</text>
</comment>
<dbReference type="PROSITE" id="PS50146">
    <property type="entry name" value="DAGK"/>
    <property type="match status" value="1"/>
</dbReference>
<gene>
    <name evidence="6" type="ORF">FC49_GL001373</name>
</gene>
<dbReference type="InterPro" id="IPR050187">
    <property type="entry name" value="Lipid_Phosphate_FormReg"/>
</dbReference>
<name>A0A0R1WES7_9LACO</name>
<dbReference type="SUPFAM" id="SSF111331">
    <property type="entry name" value="NAD kinase/diacylglycerol kinase-like"/>
    <property type="match status" value="1"/>
</dbReference>
<keyword evidence="3" id="KW-0547">Nucleotide-binding</keyword>
<comment type="caution">
    <text evidence="6">The sequence shown here is derived from an EMBL/GenBank/DDBJ whole genome shotgun (WGS) entry which is preliminary data.</text>
</comment>
<evidence type="ECO:0000256" key="2">
    <source>
        <dbReference type="ARBA" id="ARBA00005983"/>
    </source>
</evidence>
<dbReference type="Gene3D" id="2.60.200.40">
    <property type="match status" value="1"/>
</dbReference>
<comment type="cofactor">
    <cofactor evidence="1">
        <name>Mg(2+)</name>
        <dbReference type="ChEBI" id="CHEBI:18420"/>
    </cofactor>
</comment>
<dbReference type="GO" id="GO:0005886">
    <property type="term" value="C:plasma membrane"/>
    <property type="evidence" value="ECO:0007669"/>
    <property type="project" value="TreeGrafter"/>
</dbReference>
<dbReference type="AlphaFoldDB" id="A0A0R1WES7"/>